<evidence type="ECO:0000313" key="2">
    <source>
        <dbReference type="Proteomes" id="UP000785679"/>
    </source>
</evidence>
<evidence type="ECO:0000313" key="1">
    <source>
        <dbReference type="EMBL" id="TNV82440.1"/>
    </source>
</evidence>
<dbReference type="AlphaFoldDB" id="A0A8J8NY10"/>
<dbReference type="EMBL" id="RRYP01004961">
    <property type="protein sequence ID" value="TNV82440.1"/>
    <property type="molecule type" value="Genomic_DNA"/>
</dbReference>
<name>A0A8J8NY10_HALGN</name>
<organism evidence="1 2">
    <name type="scientific">Halteria grandinella</name>
    <dbReference type="NCBI Taxonomy" id="5974"/>
    <lineage>
        <taxon>Eukaryota</taxon>
        <taxon>Sar</taxon>
        <taxon>Alveolata</taxon>
        <taxon>Ciliophora</taxon>
        <taxon>Intramacronucleata</taxon>
        <taxon>Spirotrichea</taxon>
        <taxon>Stichotrichia</taxon>
        <taxon>Sporadotrichida</taxon>
        <taxon>Halteriidae</taxon>
        <taxon>Halteria</taxon>
    </lineage>
</organism>
<keyword evidence="2" id="KW-1185">Reference proteome</keyword>
<evidence type="ECO:0008006" key="3">
    <source>
        <dbReference type="Google" id="ProtNLM"/>
    </source>
</evidence>
<dbReference type="Proteomes" id="UP000785679">
    <property type="component" value="Unassembled WGS sequence"/>
</dbReference>
<reference evidence="1" key="1">
    <citation type="submission" date="2019-06" db="EMBL/GenBank/DDBJ databases">
        <authorList>
            <person name="Zheng W."/>
        </authorList>
    </citation>
    <scope>NUCLEOTIDE SEQUENCE</scope>
    <source>
        <strain evidence="1">QDHG01</strain>
    </source>
</reference>
<protein>
    <recommendedName>
        <fullName evidence="3">F-box domain-containing protein</fullName>
    </recommendedName>
</protein>
<proteinExistence type="predicted"/>
<comment type="caution">
    <text evidence="1">The sequence shown here is derived from an EMBL/GenBank/DDBJ whole genome shotgun (WGS) entry which is preliminary data.</text>
</comment>
<sequence>MDSAQPFNCQISITNSLVSFSTIFEFFSIQELYQMQLISKKLYIKVIPHVFPKEQVQFGPPFKDFYYISKESKLSKVNESLEWSFLCYNIVPLYQTKWSSSIQVNEMGVFHWRW</sequence>
<accession>A0A8J8NY10</accession>
<gene>
    <name evidence="1" type="ORF">FGO68_gene8823</name>
</gene>